<feature type="region of interest" description="Disordered" evidence="8">
    <location>
        <begin position="295"/>
        <end position="323"/>
    </location>
</feature>
<keyword evidence="5 11" id="KW-0418">Kinase</keyword>
<evidence type="ECO:0000256" key="2">
    <source>
        <dbReference type="ARBA" id="ARBA00022527"/>
    </source>
</evidence>
<gene>
    <name evidence="11" type="ORF">F8566_07160</name>
</gene>
<dbReference type="InterPro" id="IPR017441">
    <property type="entry name" value="Protein_kinase_ATP_BS"/>
</dbReference>
<name>A0A6H9YX14_9ACTN</name>
<dbReference type="PANTHER" id="PTHR43289">
    <property type="entry name" value="MITOGEN-ACTIVATED PROTEIN KINASE KINASE KINASE 20-RELATED"/>
    <property type="match status" value="1"/>
</dbReference>
<dbReference type="Gene3D" id="2.50.20.20">
    <property type="match status" value="1"/>
</dbReference>
<dbReference type="Gene3D" id="1.10.510.10">
    <property type="entry name" value="Transferase(Phosphotransferase) domain 1"/>
    <property type="match status" value="1"/>
</dbReference>
<dbReference type="PROSITE" id="PS50011">
    <property type="entry name" value="PROTEIN_KINASE_DOM"/>
    <property type="match status" value="1"/>
</dbReference>
<feature type="transmembrane region" description="Helical" evidence="9">
    <location>
        <begin position="329"/>
        <end position="349"/>
    </location>
</feature>
<dbReference type="GO" id="GO:0005524">
    <property type="term" value="F:ATP binding"/>
    <property type="evidence" value="ECO:0007669"/>
    <property type="project" value="UniProtKB-UniRule"/>
</dbReference>
<dbReference type="InterPro" id="IPR000719">
    <property type="entry name" value="Prot_kinase_dom"/>
</dbReference>
<keyword evidence="9" id="KW-1133">Transmembrane helix</keyword>
<organism evidence="11 12">
    <name type="scientific">Actinomadura rudentiformis</name>
    <dbReference type="NCBI Taxonomy" id="359158"/>
    <lineage>
        <taxon>Bacteria</taxon>
        <taxon>Bacillati</taxon>
        <taxon>Actinomycetota</taxon>
        <taxon>Actinomycetes</taxon>
        <taxon>Streptosporangiales</taxon>
        <taxon>Thermomonosporaceae</taxon>
        <taxon>Actinomadura</taxon>
    </lineage>
</organism>
<evidence type="ECO:0000256" key="9">
    <source>
        <dbReference type="SAM" id="Phobius"/>
    </source>
</evidence>
<feature type="domain" description="Protein kinase" evidence="10">
    <location>
        <begin position="29"/>
        <end position="277"/>
    </location>
</feature>
<feature type="compositionally biased region" description="Low complexity" evidence="8">
    <location>
        <begin position="364"/>
        <end position="381"/>
    </location>
</feature>
<evidence type="ECO:0000313" key="12">
    <source>
        <dbReference type="Proteomes" id="UP000468735"/>
    </source>
</evidence>
<keyword evidence="9" id="KW-0812">Transmembrane</keyword>
<evidence type="ECO:0000256" key="3">
    <source>
        <dbReference type="ARBA" id="ARBA00022679"/>
    </source>
</evidence>
<keyword evidence="9" id="KW-0472">Membrane</keyword>
<dbReference type="GO" id="GO:0004674">
    <property type="term" value="F:protein serine/threonine kinase activity"/>
    <property type="evidence" value="ECO:0007669"/>
    <property type="project" value="UniProtKB-KW"/>
</dbReference>
<keyword evidence="2 11" id="KW-0723">Serine/threonine-protein kinase</keyword>
<reference evidence="11 12" key="1">
    <citation type="submission" date="2019-09" db="EMBL/GenBank/DDBJ databases">
        <title>Actinomadura physcomitrii sp. nov., a novel actinomycete isolated from moss [Physcomitrium sphaericum (Ludw) Fuernr].</title>
        <authorList>
            <person name="Zhuang X."/>
            <person name="Liu C."/>
        </authorList>
    </citation>
    <scope>NUCLEOTIDE SEQUENCE [LARGE SCALE GENOMIC DNA]</scope>
    <source>
        <strain evidence="11 12">HMC1</strain>
    </source>
</reference>
<evidence type="ECO:0000259" key="10">
    <source>
        <dbReference type="PROSITE" id="PS50011"/>
    </source>
</evidence>
<sequence>MTDASLVAAPAVSEGWALNVVDGWTVPGFTHVRDLGSGSSGRVVLAVDDLTQTKVAIKYLDRRLRGDDAFLSDFRTTAQRLSQLEDPNVVDFYDFVETPEGAAVVMERVNGVSMRWMLAAQGPTGPLAALAMLGGILAGLAAGHDRGVVHGAVRPANVIVDGAGNGRLTDFGLAPAASIAQSGPAYAAPELWNGAPASVATDLYAATAIFFECLTGRPPFSARSQSGLAKAHREAAIPVEEVPGPLRDLIARGLAKDPAERPKTAADMLGAVEEAAVAAYGLSWEAQGRSRLTELAAQTAERPEPKPSRITTPRGNPISQPVRSSRSRLVAALVAGVVIIGGVLGAAVVHASQDEDAPRPDPSPAGSGSPAPASPGATPGATLADKVSKATAETPGASFSYRRSGCCGGPAWAQGSFRIVQGAAPSYSMTVSASTKALRKRTRAVLVGGSAYVQAGKRWQNASLAGGGRGYAALAGQVRAGSAAGNVAALLQATTSLQEAGGIYRGTVPVSALTQSPELTQLASAVKAKQVQFALRLDRNGLPVQIRIKVGQGGRSQLLQTSYSNWGKAGSINAPQ</sequence>
<evidence type="ECO:0000256" key="8">
    <source>
        <dbReference type="SAM" id="MobiDB-lite"/>
    </source>
</evidence>
<evidence type="ECO:0000256" key="7">
    <source>
        <dbReference type="PROSITE-ProRule" id="PRU10141"/>
    </source>
</evidence>
<feature type="compositionally biased region" description="Polar residues" evidence="8">
    <location>
        <begin position="309"/>
        <end position="323"/>
    </location>
</feature>
<dbReference type="SUPFAM" id="SSF56112">
    <property type="entry name" value="Protein kinase-like (PK-like)"/>
    <property type="match status" value="1"/>
</dbReference>
<dbReference type="EMBL" id="WBMT01000003">
    <property type="protein sequence ID" value="KAB2350755.1"/>
    <property type="molecule type" value="Genomic_DNA"/>
</dbReference>
<dbReference type="InterPro" id="IPR011009">
    <property type="entry name" value="Kinase-like_dom_sf"/>
</dbReference>
<proteinExistence type="predicted"/>
<dbReference type="EC" id="2.7.11.1" evidence="1"/>
<keyword evidence="12" id="KW-1185">Reference proteome</keyword>
<evidence type="ECO:0000256" key="4">
    <source>
        <dbReference type="ARBA" id="ARBA00022741"/>
    </source>
</evidence>
<accession>A0A6H9YX14</accession>
<dbReference type="CDD" id="cd14014">
    <property type="entry name" value="STKc_PknB_like"/>
    <property type="match status" value="1"/>
</dbReference>
<dbReference type="PROSITE" id="PS00107">
    <property type="entry name" value="PROTEIN_KINASE_ATP"/>
    <property type="match status" value="1"/>
</dbReference>
<protein>
    <recommendedName>
        <fullName evidence="1">non-specific serine/threonine protein kinase</fullName>
        <ecNumber evidence="1">2.7.11.1</ecNumber>
    </recommendedName>
</protein>
<feature type="binding site" evidence="7">
    <location>
        <position position="58"/>
    </location>
    <ligand>
        <name>ATP</name>
        <dbReference type="ChEBI" id="CHEBI:30616"/>
    </ligand>
</feature>
<dbReference type="OrthoDB" id="4716121at2"/>
<evidence type="ECO:0000256" key="5">
    <source>
        <dbReference type="ARBA" id="ARBA00022777"/>
    </source>
</evidence>
<keyword evidence="6 7" id="KW-0067">ATP-binding</keyword>
<evidence type="ECO:0000256" key="1">
    <source>
        <dbReference type="ARBA" id="ARBA00012513"/>
    </source>
</evidence>
<dbReference type="Pfam" id="PF00069">
    <property type="entry name" value="Pkinase"/>
    <property type="match status" value="1"/>
</dbReference>
<evidence type="ECO:0000313" key="11">
    <source>
        <dbReference type="EMBL" id="KAB2350755.1"/>
    </source>
</evidence>
<evidence type="ECO:0000256" key="6">
    <source>
        <dbReference type="ARBA" id="ARBA00022840"/>
    </source>
</evidence>
<dbReference type="AlphaFoldDB" id="A0A6H9YX14"/>
<keyword evidence="3" id="KW-0808">Transferase</keyword>
<keyword evidence="4 7" id="KW-0547">Nucleotide-binding</keyword>
<comment type="caution">
    <text evidence="11">The sequence shown here is derived from an EMBL/GenBank/DDBJ whole genome shotgun (WGS) entry which is preliminary data.</text>
</comment>
<dbReference type="Proteomes" id="UP000468735">
    <property type="component" value="Unassembled WGS sequence"/>
</dbReference>
<feature type="region of interest" description="Disordered" evidence="8">
    <location>
        <begin position="352"/>
        <end position="389"/>
    </location>
</feature>
<dbReference type="PANTHER" id="PTHR43289:SF6">
    <property type="entry name" value="SERINE_THREONINE-PROTEIN KINASE NEKL-3"/>
    <property type="match status" value="1"/>
</dbReference>